<feature type="compositionally biased region" description="Low complexity" evidence="1">
    <location>
        <begin position="1"/>
        <end position="43"/>
    </location>
</feature>
<dbReference type="Proteomes" id="UP001217918">
    <property type="component" value="Unassembled WGS sequence"/>
</dbReference>
<evidence type="ECO:0000313" key="3">
    <source>
        <dbReference type="Proteomes" id="UP001217918"/>
    </source>
</evidence>
<name>A0AAD9MDK3_9PEZI</name>
<reference evidence="2" key="1">
    <citation type="journal article" date="2023" name="Mol. Plant Microbe Interact.">
        <title>Elucidating the Obligate Nature and Biological Capacity of an Invasive Fungal Corn Pathogen.</title>
        <authorList>
            <person name="MacCready J.S."/>
            <person name="Roggenkamp E.M."/>
            <person name="Gdanetz K."/>
            <person name="Chilvers M.I."/>
        </authorList>
    </citation>
    <scope>NUCLEOTIDE SEQUENCE</scope>
    <source>
        <strain evidence="2">PM02</strain>
    </source>
</reference>
<dbReference type="AlphaFoldDB" id="A0AAD9MDK3"/>
<feature type="region of interest" description="Disordered" evidence="1">
    <location>
        <begin position="1"/>
        <end position="49"/>
    </location>
</feature>
<sequence>MIRTSSSSSNNNSSSSSNNNSSSISSNSSNNMAGSDNGNNGDDPNTIDAAALIAQSKSVGSRANADSAPLDSKGLIAYIRILLEQATTL</sequence>
<protein>
    <submittedName>
        <fullName evidence="2">Uncharacterized protein</fullName>
    </submittedName>
</protein>
<keyword evidence="3" id="KW-1185">Reference proteome</keyword>
<gene>
    <name evidence="2" type="ORF">P8C59_003668</name>
</gene>
<accession>A0AAD9MDK3</accession>
<dbReference type="EMBL" id="JAQQPM010000003">
    <property type="protein sequence ID" value="KAK2069061.1"/>
    <property type="molecule type" value="Genomic_DNA"/>
</dbReference>
<comment type="caution">
    <text evidence="2">The sequence shown here is derived from an EMBL/GenBank/DDBJ whole genome shotgun (WGS) entry which is preliminary data.</text>
</comment>
<proteinExistence type="predicted"/>
<organism evidence="2 3">
    <name type="scientific">Phyllachora maydis</name>
    <dbReference type="NCBI Taxonomy" id="1825666"/>
    <lineage>
        <taxon>Eukaryota</taxon>
        <taxon>Fungi</taxon>
        <taxon>Dikarya</taxon>
        <taxon>Ascomycota</taxon>
        <taxon>Pezizomycotina</taxon>
        <taxon>Sordariomycetes</taxon>
        <taxon>Sordariomycetidae</taxon>
        <taxon>Phyllachorales</taxon>
        <taxon>Phyllachoraceae</taxon>
        <taxon>Phyllachora</taxon>
    </lineage>
</organism>
<evidence type="ECO:0000256" key="1">
    <source>
        <dbReference type="SAM" id="MobiDB-lite"/>
    </source>
</evidence>
<evidence type="ECO:0000313" key="2">
    <source>
        <dbReference type="EMBL" id="KAK2069061.1"/>
    </source>
</evidence>